<evidence type="ECO:0000256" key="4">
    <source>
        <dbReference type="ARBA" id="ARBA00022490"/>
    </source>
</evidence>
<keyword evidence="5" id="KW-0808">Transferase</keyword>
<keyword evidence="9" id="KW-0067">ATP-binding</keyword>
<keyword evidence="14" id="KW-1185">Reference proteome</keyword>
<dbReference type="SUPFAM" id="SSF55821">
    <property type="entry name" value="YrdC/RibB"/>
    <property type="match status" value="1"/>
</dbReference>
<evidence type="ECO:0000256" key="1">
    <source>
        <dbReference type="ARBA" id="ARBA00004496"/>
    </source>
</evidence>
<comment type="similarity">
    <text evidence="2">Belongs to the SUA5 family.</text>
</comment>
<dbReference type="EMBL" id="AXCY01000040">
    <property type="protein sequence ID" value="KGM10737.1"/>
    <property type="molecule type" value="Genomic_DNA"/>
</dbReference>
<evidence type="ECO:0000256" key="7">
    <source>
        <dbReference type="ARBA" id="ARBA00022695"/>
    </source>
</evidence>
<dbReference type="GO" id="GO:0000049">
    <property type="term" value="F:tRNA binding"/>
    <property type="evidence" value="ECO:0007669"/>
    <property type="project" value="TreeGrafter"/>
</dbReference>
<dbReference type="EC" id="2.7.7.87" evidence="3"/>
<proteinExistence type="inferred from homology"/>
<keyword evidence="6" id="KW-0819">tRNA processing</keyword>
<comment type="subcellular location">
    <subcellularLocation>
        <location evidence="1">Cytoplasm</location>
    </subcellularLocation>
</comment>
<dbReference type="NCBIfam" id="TIGR00057">
    <property type="entry name" value="L-threonylcarbamoyladenylate synthase"/>
    <property type="match status" value="1"/>
</dbReference>
<evidence type="ECO:0000256" key="6">
    <source>
        <dbReference type="ARBA" id="ARBA00022694"/>
    </source>
</evidence>
<evidence type="ECO:0000313" key="14">
    <source>
        <dbReference type="Proteomes" id="UP000029839"/>
    </source>
</evidence>
<evidence type="ECO:0000256" key="10">
    <source>
        <dbReference type="ARBA" id="ARBA00029774"/>
    </source>
</evidence>
<evidence type="ECO:0000256" key="9">
    <source>
        <dbReference type="ARBA" id="ARBA00022840"/>
    </source>
</evidence>
<protein>
    <recommendedName>
        <fullName evidence="10">L-threonylcarbamoyladenylate synthase</fullName>
        <ecNumber evidence="3">2.7.7.87</ecNumber>
    </recommendedName>
    <alternativeName>
        <fullName evidence="10">L-threonylcarbamoyladenylate synthase</fullName>
    </alternativeName>
</protein>
<dbReference type="GO" id="GO:0003725">
    <property type="term" value="F:double-stranded RNA binding"/>
    <property type="evidence" value="ECO:0007669"/>
    <property type="project" value="InterPro"/>
</dbReference>
<sequence>MTVIDCRDPGSWGAALDEAVHALGRGALVVLPTGTAYGVAADAFSPTAVDALAAAKGRGRVAPPVLVPDARTVDGLCTDVPDEVRALLAQEWPGPLTLVLRAQPSLAWDLAPDGTVAVRSPDHPAALALLRRTGPLAVTGAHRAGGAPATTVEQAREQLGDAVHVYLDAGPLDGGERSTVVDATVTPARVLRPGAVPADRLATVLDAATGEGDA</sequence>
<dbReference type="GO" id="GO:0061710">
    <property type="term" value="F:L-threonylcarbamoyladenylate synthase"/>
    <property type="evidence" value="ECO:0007669"/>
    <property type="project" value="UniProtKB-EC"/>
</dbReference>
<accession>A0A0A0BSW7</accession>
<dbReference type="PANTHER" id="PTHR17490:SF16">
    <property type="entry name" value="THREONYLCARBAMOYL-AMP SYNTHASE"/>
    <property type="match status" value="1"/>
</dbReference>
<comment type="caution">
    <text evidence="13">The sequence shown here is derived from an EMBL/GenBank/DDBJ whole genome shotgun (WGS) entry which is preliminary data.</text>
</comment>
<dbReference type="Pfam" id="PF01300">
    <property type="entry name" value="Sua5_yciO_yrdC"/>
    <property type="match status" value="1"/>
</dbReference>
<dbReference type="AlphaFoldDB" id="A0A0A0BSW7"/>
<organism evidence="13 14">
    <name type="scientific">Cellulomonas carbonis T26</name>
    <dbReference type="NCBI Taxonomy" id="947969"/>
    <lineage>
        <taxon>Bacteria</taxon>
        <taxon>Bacillati</taxon>
        <taxon>Actinomycetota</taxon>
        <taxon>Actinomycetes</taxon>
        <taxon>Micrococcales</taxon>
        <taxon>Cellulomonadaceae</taxon>
        <taxon>Cellulomonas</taxon>
    </lineage>
</organism>
<name>A0A0A0BSW7_9CELL</name>
<feature type="domain" description="YrdC-like" evidence="12">
    <location>
        <begin position="13"/>
        <end position="196"/>
    </location>
</feature>
<reference evidence="13 14" key="2">
    <citation type="journal article" date="2015" name="Stand. Genomic Sci.">
        <title>Draft genome sequence of Cellulomonas carbonis T26(T) and comparative analysis of six Cellulomonas genomes.</title>
        <authorList>
            <person name="Zhuang W."/>
            <person name="Zhang S."/>
            <person name="Xia X."/>
            <person name="Wang G."/>
        </authorList>
    </citation>
    <scope>NUCLEOTIDE SEQUENCE [LARGE SCALE GENOMIC DNA]</scope>
    <source>
        <strain evidence="13 14">T26</strain>
    </source>
</reference>
<dbReference type="InterPro" id="IPR017945">
    <property type="entry name" value="DHBP_synth_RibB-like_a/b_dom"/>
</dbReference>
<evidence type="ECO:0000256" key="3">
    <source>
        <dbReference type="ARBA" id="ARBA00012584"/>
    </source>
</evidence>
<dbReference type="PROSITE" id="PS51163">
    <property type="entry name" value="YRDC"/>
    <property type="match status" value="1"/>
</dbReference>
<dbReference type="InterPro" id="IPR006070">
    <property type="entry name" value="Sua5-like_dom"/>
</dbReference>
<evidence type="ECO:0000256" key="2">
    <source>
        <dbReference type="ARBA" id="ARBA00007663"/>
    </source>
</evidence>
<keyword evidence="4" id="KW-0963">Cytoplasm</keyword>
<evidence type="ECO:0000256" key="11">
    <source>
        <dbReference type="ARBA" id="ARBA00048366"/>
    </source>
</evidence>
<dbReference type="GO" id="GO:0005524">
    <property type="term" value="F:ATP binding"/>
    <property type="evidence" value="ECO:0007669"/>
    <property type="project" value="UniProtKB-KW"/>
</dbReference>
<keyword evidence="8" id="KW-0547">Nucleotide-binding</keyword>
<reference evidence="13 14" key="1">
    <citation type="submission" date="2013-08" db="EMBL/GenBank/DDBJ databases">
        <title>Genome sequencing of Cellulomonas carbonis T26.</title>
        <authorList>
            <person name="Chen F."/>
            <person name="Li Y."/>
            <person name="Wang G."/>
        </authorList>
    </citation>
    <scope>NUCLEOTIDE SEQUENCE [LARGE SCALE GENOMIC DNA]</scope>
    <source>
        <strain evidence="13 14">T26</strain>
    </source>
</reference>
<evidence type="ECO:0000313" key="13">
    <source>
        <dbReference type="EMBL" id="KGM10737.1"/>
    </source>
</evidence>
<dbReference type="GO" id="GO:0008033">
    <property type="term" value="P:tRNA processing"/>
    <property type="evidence" value="ECO:0007669"/>
    <property type="project" value="UniProtKB-KW"/>
</dbReference>
<dbReference type="PANTHER" id="PTHR17490">
    <property type="entry name" value="SUA5"/>
    <property type="match status" value="1"/>
</dbReference>
<evidence type="ECO:0000256" key="8">
    <source>
        <dbReference type="ARBA" id="ARBA00022741"/>
    </source>
</evidence>
<evidence type="ECO:0000256" key="5">
    <source>
        <dbReference type="ARBA" id="ARBA00022679"/>
    </source>
</evidence>
<keyword evidence="7" id="KW-0548">Nucleotidyltransferase</keyword>
<gene>
    <name evidence="13" type="ORF">N868_13860</name>
</gene>
<dbReference type="GO" id="GO:0006450">
    <property type="term" value="P:regulation of translational fidelity"/>
    <property type="evidence" value="ECO:0007669"/>
    <property type="project" value="TreeGrafter"/>
</dbReference>
<dbReference type="GO" id="GO:0005737">
    <property type="term" value="C:cytoplasm"/>
    <property type="evidence" value="ECO:0007669"/>
    <property type="project" value="UniProtKB-SubCell"/>
</dbReference>
<dbReference type="InterPro" id="IPR050156">
    <property type="entry name" value="TC-AMP_synthase_SUA5"/>
</dbReference>
<dbReference type="Gene3D" id="3.90.870.10">
    <property type="entry name" value="DHBP synthase"/>
    <property type="match status" value="1"/>
</dbReference>
<comment type="catalytic activity">
    <reaction evidence="11">
        <text>L-threonine + hydrogencarbonate + ATP = L-threonylcarbamoyladenylate + diphosphate + H2O</text>
        <dbReference type="Rhea" id="RHEA:36407"/>
        <dbReference type="ChEBI" id="CHEBI:15377"/>
        <dbReference type="ChEBI" id="CHEBI:17544"/>
        <dbReference type="ChEBI" id="CHEBI:30616"/>
        <dbReference type="ChEBI" id="CHEBI:33019"/>
        <dbReference type="ChEBI" id="CHEBI:57926"/>
        <dbReference type="ChEBI" id="CHEBI:73682"/>
        <dbReference type="EC" id="2.7.7.87"/>
    </reaction>
</comment>
<dbReference type="Proteomes" id="UP000029839">
    <property type="component" value="Unassembled WGS sequence"/>
</dbReference>
<evidence type="ECO:0000259" key="12">
    <source>
        <dbReference type="PROSITE" id="PS51163"/>
    </source>
</evidence>